<dbReference type="InterPro" id="IPR013087">
    <property type="entry name" value="Znf_C2H2_type"/>
</dbReference>
<feature type="compositionally biased region" description="Basic residues" evidence="8">
    <location>
        <begin position="127"/>
        <end position="136"/>
    </location>
</feature>
<dbReference type="EMBL" id="BLXT01006265">
    <property type="protein sequence ID" value="GFO30865.1"/>
    <property type="molecule type" value="Genomic_DNA"/>
</dbReference>
<evidence type="ECO:0000256" key="3">
    <source>
        <dbReference type="ARBA" id="ARBA00022737"/>
    </source>
</evidence>
<evidence type="ECO:0000256" key="5">
    <source>
        <dbReference type="ARBA" id="ARBA00022833"/>
    </source>
</evidence>
<evidence type="ECO:0000256" key="8">
    <source>
        <dbReference type="SAM" id="MobiDB-lite"/>
    </source>
</evidence>
<feature type="region of interest" description="Disordered" evidence="8">
    <location>
        <begin position="245"/>
        <end position="273"/>
    </location>
</feature>
<keyword evidence="3" id="KW-0677">Repeat</keyword>
<feature type="domain" description="C2H2-type" evidence="9">
    <location>
        <begin position="691"/>
        <end position="713"/>
    </location>
</feature>
<dbReference type="GO" id="GO:0000978">
    <property type="term" value="F:RNA polymerase II cis-regulatory region sequence-specific DNA binding"/>
    <property type="evidence" value="ECO:0007669"/>
    <property type="project" value="TreeGrafter"/>
</dbReference>
<dbReference type="SMART" id="SM00355">
    <property type="entry name" value="ZnF_C2H2"/>
    <property type="match status" value="3"/>
</dbReference>
<evidence type="ECO:0000313" key="10">
    <source>
        <dbReference type="EMBL" id="GFO30865.1"/>
    </source>
</evidence>
<keyword evidence="5" id="KW-0862">Zinc</keyword>
<dbReference type="Proteomes" id="UP000735302">
    <property type="component" value="Unassembled WGS sequence"/>
</dbReference>
<dbReference type="PROSITE" id="PS00028">
    <property type="entry name" value="ZINC_FINGER_C2H2_1"/>
    <property type="match status" value="3"/>
</dbReference>
<dbReference type="GO" id="GO:0000981">
    <property type="term" value="F:DNA-binding transcription factor activity, RNA polymerase II-specific"/>
    <property type="evidence" value="ECO:0007669"/>
    <property type="project" value="TreeGrafter"/>
</dbReference>
<feature type="domain" description="C2H2-type" evidence="9">
    <location>
        <begin position="661"/>
        <end position="690"/>
    </location>
</feature>
<evidence type="ECO:0000256" key="1">
    <source>
        <dbReference type="ARBA" id="ARBA00004123"/>
    </source>
</evidence>
<evidence type="ECO:0000256" key="7">
    <source>
        <dbReference type="PROSITE-ProRule" id="PRU00042"/>
    </source>
</evidence>
<gene>
    <name evidence="10" type="ORF">PoB_005737000</name>
</gene>
<comment type="subcellular location">
    <subcellularLocation>
        <location evidence="1">Nucleus</location>
    </subcellularLocation>
</comment>
<dbReference type="InterPro" id="IPR036236">
    <property type="entry name" value="Znf_C2H2_sf"/>
</dbReference>
<comment type="caution">
    <text evidence="10">The sequence shown here is derived from an EMBL/GenBank/DDBJ whole genome shotgun (WGS) entry which is preliminary data.</text>
</comment>
<organism evidence="10 11">
    <name type="scientific">Plakobranchus ocellatus</name>
    <dbReference type="NCBI Taxonomy" id="259542"/>
    <lineage>
        <taxon>Eukaryota</taxon>
        <taxon>Metazoa</taxon>
        <taxon>Spiralia</taxon>
        <taxon>Lophotrochozoa</taxon>
        <taxon>Mollusca</taxon>
        <taxon>Gastropoda</taxon>
        <taxon>Heterobranchia</taxon>
        <taxon>Euthyneura</taxon>
        <taxon>Panpulmonata</taxon>
        <taxon>Sacoglossa</taxon>
        <taxon>Placobranchoidea</taxon>
        <taxon>Plakobranchidae</taxon>
        <taxon>Plakobranchus</taxon>
    </lineage>
</organism>
<feature type="region of interest" description="Disordered" evidence="8">
    <location>
        <begin position="342"/>
        <end position="398"/>
    </location>
</feature>
<feature type="region of interest" description="Disordered" evidence="8">
    <location>
        <begin position="79"/>
        <end position="174"/>
    </location>
</feature>
<keyword evidence="6" id="KW-0539">Nucleus</keyword>
<feature type="compositionally biased region" description="Basic residues" evidence="8">
    <location>
        <begin position="573"/>
        <end position="585"/>
    </location>
</feature>
<keyword evidence="4 7" id="KW-0863">Zinc-finger</keyword>
<feature type="compositionally biased region" description="Low complexity" evidence="8">
    <location>
        <begin position="348"/>
        <end position="379"/>
    </location>
</feature>
<accession>A0AAV4CDL9</accession>
<evidence type="ECO:0000256" key="2">
    <source>
        <dbReference type="ARBA" id="ARBA00022723"/>
    </source>
</evidence>
<feature type="compositionally biased region" description="Polar residues" evidence="8">
    <location>
        <begin position="82"/>
        <end position="102"/>
    </location>
</feature>
<evidence type="ECO:0000256" key="6">
    <source>
        <dbReference type="ARBA" id="ARBA00023242"/>
    </source>
</evidence>
<feature type="domain" description="C2H2-type" evidence="9">
    <location>
        <begin position="631"/>
        <end position="660"/>
    </location>
</feature>
<protein>
    <submittedName>
        <fullName evidence="10">Krueppel-like factor 3</fullName>
    </submittedName>
</protein>
<dbReference type="PROSITE" id="PS50157">
    <property type="entry name" value="ZINC_FINGER_C2H2_2"/>
    <property type="match status" value="3"/>
</dbReference>
<dbReference type="SUPFAM" id="SSF57667">
    <property type="entry name" value="beta-beta-alpha zinc fingers"/>
    <property type="match status" value="2"/>
</dbReference>
<feature type="region of interest" description="Disordered" evidence="8">
    <location>
        <begin position="550"/>
        <end position="585"/>
    </location>
</feature>
<proteinExistence type="predicted"/>
<dbReference type="GO" id="GO:0005634">
    <property type="term" value="C:nucleus"/>
    <property type="evidence" value="ECO:0007669"/>
    <property type="project" value="UniProtKB-SubCell"/>
</dbReference>
<evidence type="ECO:0000256" key="4">
    <source>
        <dbReference type="ARBA" id="ARBA00022771"/>
    </source>
</evidence>
<feature type="compositionally biased region" description="Low complexity" evidence="8">
    <location>
        <begin position="551"/>
        <end position="569"/>
    </location>
</feature>
<dbReference type="FunFam" id="3.30.160.60:FF:000018">
    <property type="entry name" value="Krueppel-like factor 15"/>
    <property type="match status" value="1"/>
</dbReference>
<dbReference type="PANTHER" id="PTHR23235">
    <property type="entry name" value="KRUEPPEL-LIKE TRANSCRIPTION FACTOR"/>
    <property type="match status" value="1"/>
</dbReference>
<name>A0AAV4CDL9_9GAST</name>
<evidence type="ECO:0000259" key="9">
    <source>
        <dbReference type="PROSITE" id="PS50157"/>
    </source>
</evidence>
<dbReference type="AlphaFoldDB" id="A0AAV4CDL9"/>
<dbReference type="Pfam" id="PF00096">
    <property type="entry name" value="zf-C2H2"/>
    <property type="match status" value="2"/>
</dbReference>
<dbReference type="Gene3D" id="3.30.160.60">
    <property type="entry name" value="Classic Zinc Finger"/>
    <property type="match status" value="3"/>
</dbReference>
<dbReference type="PANTHER" id="PTHR23235:SF150">
    <property type="entry name" value="KRUEPPEL-LIKE FACTOR LUNA"/>
    <property type="match status" value="1"/>
</dbReference>
<dbReference type="GO" id="GO:0008270">
    <property type="term" value="F:zinc ion binding"/>
    <property type="evidence" value="ECO:0007669"/>
    <property type="project" value="UniProtKB-KW"/>
</dbReference>
<sequence>MTAALPGSGLLDPFIRGSYCEPSLYILPAYSSLNSHQVVVLSGGQSKGARPFFRLRDPRMTQDSSCAFVTPSPSPEGLPFIRSSTFSPYPSSPIRQSTSSPVPATITGAPMSPPSPSSPPKSDSGCHRRALKRRRGGTIGGIASVNKVIHKRSSGKNNGDISVCPQDSTTPPGQVSSCVTTPLCPVVIAENQPFDPQGRGESRTEFCVESAAADCGAETRVSVDGDAISSEQSHFTHPVIASSLDASTQDEENNNLTKTTNGLPIDTGSGAAATTSSNLAETANQQQLLQQSTAVSTSMSFPFGANLNSQDFLLYPQHHQFFQQGNQHNQFLYVHPISLHQNFHHHQQQQQQSSSPLSPSSSSPLSSSSCSNNATSQASPRSPSLLQPHHDPMSALPESGLSQHQLRLRLRSTEADAQHDLAAPSTAAAGIRVKAEQMDSGASQRSDFFDQCEPVDLSVGVKRDRGEESKADYSPQGLDLRLPIKKEPEELPSVSTESVSKIGSAALVPLRRIKEASEQFKSLSACSSIKCNGVAMAPSALMMEPPPLKAGHCNHSSSSSNTSGINSHGDLNHRHHHSHHHRKVGRHDLHLSLTVQHQQRSEQRSSLDEEFDSEDCGEEMESDCQKNRRVHRCDHQGCSKVYTKSSHLKAHRRTHTGEKPYICTWEGCTWRFARSDELTRHYRKHTGDKPFKCQVCERAFSRSDHLSLHMKRH</sequence>
<keyword evidence="2" id="KW-0479">Metal-binding</keyword>
<evidence type="ECO:0000313" key="11">
    <source>
        <dbReference type="Proteomes" id="UP000735302"/>
    </source>
</evidence>
<feature type="compositionally biased region" description="Polar residues" evidence="8">
    <location>
        <begin position="155"/>
        <end position="174"/>
    </location>
</feature>
<dbReference type="FunFam" id="3.30.160.60:FF:000736">
    <property type="entry name" value="Zinc finger protein 423"/>
    <property type="match status" value="1"/>
</dbReference>
<keyword evidence="11" id="KW-1185">Reference proteome</keyword>
<reference evidence="10 11" key="1">
    <citation type="journal article" date="2021" name="Elife">
        <title>Chloroplast acquisition without the gene transfer in kleptoplastic sea slugs, Plakobranchus ocellatus.</title>
        <authorList>
            <person name="Maeda T."/>
            <person name="Takahashi S."/>
            <person name="Yoshida T."/>
            <person name="Shimamura S."/>
            <person name="Takaki Y."/>
            <person name="Nagai Y."/>
            <person name="Toyoda A."/>
            <person name="Suzuki Y."/>
            <person name="Arimoto A."/>
            <person name="Ishii H."/>
            <person name="Satoh N."/>
            <person name="Nishiyama T."/>
            <person name="Hasebe M."/>
            <person name="Maruyama T."/>
            <person name="Minagawa J."/>
            <person name="Obokata J."/>
            <person name="Shigenobu S."/>
        </authorList>
    </citation>
    <scope>NUCLEOTIDE SEQUENCE [LARGE SCALE GENOMIC DNA]</scope>
</reference>
<dbReference type="FunFam" id="3.30.160.60:FF:000021">
    <property type="entry name" value="Basic krueppel-like factor 3"/>
    <property type="match status" value="1"/>
</dbReference>